<evidence type="ECO:0000256" key="3">
    <source>
        <dbReference type="ARBA" id="ARBA00007357"/>
    </source>
</evidence>
<dbReference type="InterPro" id="IPR003598">
    <property type="entry name" value="Ig_sub2"/>
</dbReference>
<dbReference type="EnsemblMetazoa" id="GBRI039465-RA">
    <property type="protein sequence ID" value="GBRI039465-PA"/>
    <property type="gene ID" value="GBRI039465"/>
</dbReference>
<comment type="similarity">
    <text evidence="3">Belongs to the peptidase M13 family.</text>
</comment>
<evidence type="ECO:0000256" key="12">
    <source>
        <dbReference type="ARBA" id="ARBA00023136"/>
    </source>
</evidence>
<dbReference type="InterPro" id="IPR024079">
    <property type="entry name" value="MetalloPept_cat_dom_sf"/>
</dbReference>
<dbReference type="PANTHER" id="PTHR11733">
    <property type="entry name" value="ZINC METALLOPROTEASE FAMILY M13 NEPRILYSIN-RELATED"/>
    <property type="match status" value="1"/>
</dbReference>
<evidence type="ECO:0000256" key="11">
    <source>
        <dbReference type="ARBA" id="ARBA00023049"/>
    </source>
</evidence>
<dbReference type="GO" id="GO:0016485">
    <property type="term" value="P:protein processing"/>
    <property type="evidence" value="ECO:0007669"/>
    <property type="project" value="TreeGrafter"/>
</dbReference>
<dbReference type="PROSITE" id="PS51885">
    <property type="entry name" value="NEPRILYSIN"/>
    <property type="match status" value="1"/>
</dbReference>
<keyword evidence="15" id="KW-0393">Immunoglobulin domain</keyword>
<dbReference type="InterPro" id="IPR018497">
    <property type="entry name" value="Peptidase_M13_C"/>
</dbReference>
<dbReference type="PANTHER" id="PTHR11733:SF167">
    <property type="entry name" value="FI17812P1-RELATED"/>
    <property type="match status" value="1"/>
</dbReference>
<dbReference type="Pfam" id="PF13927">
    <property type="entry name" value="Ig_3"/>
    <property type="match status" value="1"/>
</dbReference>
<dbReference type="InterPro" id="IPR007110">
    <property type="entry name" value="Ig-like_dom"/>
</dbReference>
<comment type="subcellular location">
    <subcellularLocation>
        <location evidence="2">Cell membrane</location>
        <topology evidence="2">Single-pass type II membrane protein</topology>
    </subcellularLocation>
</comment>
<evidence type="ECO:0000256" key="2">
    <source>
        <dbReference type="ARBA" id="ARBA00004401"/>
    </source>
</evidence>
<dbReference type="SMART" id="SM00409">
    <property type="entry name" value="IG"/>
    <property type="match status" value="1"/>
</dbReference>
<dbReference type="VEuPathDB" id="VectorBase:GBRI039465"/>
<feature type="domain" description="Ig-like" evidence="16">
    <location>
        <begin position="9"/>
        <end position="106"/>
    </location>
</feature>
<evidence type="ECO:0000313" key="17">
    <source>
        <dbReference type="EnsemblMetazoa" id="GBRI039465-PA"/>
    </source>
</evidence>
<evidence type="ECO:0000313" key="18">
    <source>
        <dbReference type="Proteomes" id="UP000091820"/>
    </source>
</evidence>
<evidence type="ECO:0000256" key="9">
    <source>
        <dbReference type="ARBA" id="ARBA00022801"/>
    </source>
</evidence>
<dbReference type="Gene3D" id="1.10.1380.10">
    <property type="entry name" value="Neutral endopeptidase , domain2"/>
    <property type="match status" value="1"/>
</dbReference>
<evidence type="ECO:0000256" key="6">
    <source>
        <dbReference type="ARBA" id="ARBA00022723"/>
    </source>
</evidence>
<keyword evidence="7" id="KW-0732">Signal</keyword>
<dbReference type="SMART" id="SM00408">
    <property type="entry name" value="IGc2"/>
    <property type="match status" value="1"/>
</dbReference>
<dbReference type="InterPro" id="IPR013783">
    <property type="entry name" value="Ig-like_fold"/>
</dbReference>
<reference evidence="18" key="1">
    <citation type="submission" date="2014-03" db="EMBL/GenBank/DDBJ databases">
        <authorList>
            <person name="Aksoy S."/>
            <person name="Warren W."/>
            <person name="Wilson R.K."/>
        </authorList>
    </citation>
    <scope>NUCLEOTIDE SEQUENCE [LARGE SCALE GENOMIC DNA]</scope>
    <source>
        <strain evidence="18">IAEA</strain>
    </source>
</reference>
<keyword evidence="4" id="KW-1003">Cell membrane</keyword>
<keyword evidence="18" id="KW-1185">Reference proteome</keyword>
<dbReference type="InterPro" id="IPR042089">
    <property type="entry name" value="Peptidase_M13_dom_2"/>
</dbReference>
<dbReference type="InterPro" id="IPR008753">
    <property type="entry name" value="Peptidase_M13_N"/>
</dbReference>
<dbReference type="PRINTS" id="PR00786">
    <property type="entry name" value="NEPRILYSIN"/>
</dbReference>
<accession>A0A1A9X094</accession>
<evidence type="ECO:0000256" key="1">
    <source>
        <dbReference type="ARBA" id="ARBA00001947"/>
    </source>
</evidence>
<keyword evidence="8" id="KW-0677">Repeat</keyword>
<evidence type="ECO:0000256" key="7">
    <source>
        <dbReference type="ARBA" id="ARBA00022729"/>
    </source>
</evidence>
<keyword evidence="13" id="KW-1015">Disulfide bond</keyword>
<dbReference type="Proteomes" id="UP000091820">
    <property type="component" value="Unassembled WGS sequence"/>
</dbReference>
<keyword evidence="12" id="KW-0472">Membrane</keyword>
<evidence type="ECO:0000259" key="16">
    <source>
        <dbReference type="PROSITE" id="PS50835"/>
    </source>
</evidence>
<keyword evidence="6" id="KW-0479">Metal-binding</keyword>
<dbReference type="Gene3D" id="3.40.390.10">
    <property type="entry name" value="Collagenase (Catalytic Domain)"/>
    <property type="match status" value="1"/>
</dbReference>
<sequence>MCLIEHHSPKLKIPPNIDDALTSSDVIVREGDNVTLRCKAKGSPEPSIKWKRDDGLKIVISKTMEVNEVEGDTLELERISRLHMGAYLCIATNGVPPSVSKRIKVSVDCKDFKELKDDILDLVKCTFFKLSFAYGLDTASIVWPNLIIGQTHAQDVNKQQLENILHDLNTNVQPCQNFFDYSCSNWKQRHQSDYYKDITGLVELKVNKILVEFMENQPGKVELKRYYDSCKTAETIQMEKYLQLVKPANGLEWPILAQLRDLNSNWSQEKFQLLETLATLQVYGLNNVLINVETKWEKNKKVSITLQAPENVENSDKNSHLKSLAILKLLGVDKTRISSYMQQIMTAEKGLQEFLTKAVNSDDALIPLTLNELQQSYPFLNWNSFLETRLQQKPENLELKIFLKNWEYFQKFSDYLKNQDKESLCNYLMMKFLKFVLQDMRKGHEKLDCVQDLRAKFPIAMNNVYQQTTLPGPLTENYKKDILEIFTRIQKTFLKSLSENRLNLSTAQLEFLKAKLINTSLLLPTLVTKNFMETYYKSLPQFDSNNYAFNHLAYLKHHSSQQYFTQQLSLNQQDPIRSSSSIPYYHRSLNQIIVPYGYLQLPIYDINLHSLHKYSILGFILAHELMHAFDSTGVTYHANGLQHLTGFSILQQESYSTTLNCVDQQHATVSINERLADLLGARLAYDAYFSENSSDKLFPGTDMPEKRMFFMNLAQFFCSKVDKNYPEHDDDKMRLHDILKNYEQFADTFQCGHDDKMHPKEKCRMW</sequence>
<evidence type="ECO:0000256" key="8">
    <source>
        <dbReference type="ARBA" id="ARBA00022737"/>
    </source>
</evidence>
<keyword evidence="14" id="KW-0325">Glycoprotein</keyword>
<name>A0A1A9X094_9MUSC</name>
<evidence type="ECO:0000256" key="4">
    <source>
        <dbReference type="ARBA" id="ARBA00022475"/>
    </source>
</evidence>
<dbReference type="InterPro" id="IPR003599">
    <property type="entry name" value="Ig_sub"/>
</dbReference>
<dbReference type="InterPro" id="IPR036179">
    <property type="entry name" value="Ig-like_dom_sf"/>
</dbReference>
<dbReference type="Pfam" id="PF01431">
    <property type="entry name" value="Peptidase_M13"/>
    <property type="match status" value="1"/>
</dbReference>
<evidence type="ECO:0000256" key="5">
    <source>
        <dbReference type="ARBA" id="ARBA00022670"/>
    </source>
</evidence>
<comment type="cofactor">
    <cofactor evidence="1">
        <name>Zn(2+)</name>
        <dbReference type="ChEBI" id="CHEBI:29105"/>
    </cofactor>
</comment>
<evidence type="ECO:0000256" key="10">
    <source>
        <dbReference type="ARBA" id="ARBA00022833"/>
    </source>
</evidence>
<reference evidence="17" key="2">
    <citation type="submission" date="2020-05" db="UniProtKB">
        <authorList>
            <consortium name="EnsemblMetazoa"/>
        </authorList>
    </citation>
    <scope>IDENTIFICATION</scope>
    <source>
        <strain evidence="17">IAEA</strain>
    </source>
</reference>
<dbReference type="InterPro" id="IPR000718">
    <property type="entry name" value="Peptidase_M13"/>
</dbReference>
<dbReference type="FunFam" id="2.60.40.10:FF:000328">
    <property type="entry name" value="CLUMA_CG000981, isoform A"/>
    <property type="match status" value="1"/>
</dbReference>
<evidence type="ECO:0000256" key="15">
    <source>
        <dbReference type="ARBA" id="ARBA00023319"/>
    </source>
</evidence>
<dbReference type="GO" id="GO:0046872">
    <property type="term" value="F:metal ion binding"/>
    <property type="evidence" value="ECO:0007669"/>
    <property type="project" value="UniProtKB-KW"/>
</dbReference>
<dbReference type="AlphaFoldDB" id="A0A1A9X094"/>
<dbReference type="SUPFAM" id="SSF55486">
    <property type="entry name" value="Metalloproteases ('zincins'), catalytic domain"/>
    <property type="match status" value="1"/>
</dbReference>
<keyword evidence="11" id="KW-0482">Metalloprotease</keyword>
<protein>
    <recommendedName>
        <fullName evidence="16">Ig-like domain-containing protein</fullName>
    </recommendedName>
</protein>
<organism evidence="17 18">
    <name type="scientific">Glossina brevipalpis</name>
    <dbReference type="NCBI Taxonomy" id="37001"/>
    <lineage>
        <taxon>Eukaryota</taxon>
        <taxon>Metazoa</taxon>
        <taxon>Ecdysozoa</taxon>
        <taxon>Arthropoda</taxon>
        <taxon>Hexapoda</taxon>
        <taxon>Insecta</taxon>
        <taxon>Pterygota</taxon>
        <taxon>Neoptera</taxon>
        <taxon>Endopterygota</taxon>
        <taxon>Diptera</taxon>
        <taxon>Brachycera</taxon>
        <taxon>Muscomorpha</taxon>
        <taxon>Hippoboscoidea</taxon>
        <taxon>Glossinidae</taxon>
        <taxon>Glossina</taxon>
    </lineage>
</organism>
<dbReference type="SUPFAM" id="SSF48726">
    <property type="entry name" value="Immunoglobulin"/>
    <property type="match status" value="1"/>
</dbReference>
<keyword evidence="9" id="KW-0378">Hydrolase</keyword>
<keyword evidence="10" id="KW-0862">Zinc</keyword>
<dbReference type="PROSITE" id="PS50835">
    <property type="entry name" value="IG_LIKE"/>
    <property type="match status" value="1"/>
</dbReference>
<dbReference type="CDD" id="cd08662">
    <property type="entry name" value="M13"/>
    <property type="match status" value="1"/>
</dbReference>
<dbReference type="Pfam" id="PF05649">
    <property type="entry name" value="Peptidase_M13_N"/>
    <property type="match status" value="1"/>
</dbReference>
<proteinExistence type="inferred from homology"/>
<dbReference type="GO" id="GO:0005886">
    <property type="term" value="C:plasma membrane"/>
    <property type="evidence" value="ECO:0007669"/>
    <property type="project" value="UniProtKB-SubCell"/>
</dbReference>
<dbReference type="Gene3D" id="2.60.40.10">
    <property type="entry name" value="Immunoglobulins"/>
    <property type="match status" value="1"/>
</dbReference>
<dbReference type="GO" id="GO:0004222">
    <property type="term" value="F:metalloendopeptidase activity"/>
    <property type="evidence" value="ECO:0007669"/>
    <property type="project" value="InterPro"/>
</dbReference>
<evidence type="ECO:0000256" key="13">
    <source>
        <dbReference type="ARBA" id="ARBA00023157"/>
    </source>
</evidence>
<evidence type="ECO:0000256" key="14">
    <source>
        <dbReference type="ARBA" id="ARBA00023180"/>
    </source>
</evidence>
<keyword evidence="5" id="KW-0645">Protease</keyword>